<dbReference type="CDD" id="cd11304">
    <property type="entry name" value="Cadherin_repeat"/>
    <property type="match status" value="1"/>
</dbReference>
<dbReference type="GO" id="GO:0005886">
    <property type="term" value="C:plasma membrane"/>
    <property type="evidence" value="ECO:0007669"/>
    <property type="project" value="UniProtKB-SubCell"/>
</dbReference>
<keyword evidence="7" id="KW-1185">Reference proteome</keyword>
<gene>
    <name evidence="6" type="ORF">HPB52_011288</name>
</gene>
<dbReference type="EMBL" id="JABSTV010001248">
    <property type="protein sequence ID" value="KAH7968786.1"/>
    <property type="molecule type" value="Genomic_DNA"/>
</dbReference>
<keyword evidence="2" id="KW-0472">Membrane</keyword>
<evidence type="ECO:0000313" key="6">
    <source>
        <dbReference type="EMBL" id="KAH7968786.1"/>
    </source>
</evidence>
<feature type="signal peptide" evidence="4">
    <location>
        <begin position="1"/>
        <end position="29"/>
    </location>
</feature>
<dbReference type="Pfam" id="PF00028">
    <property type="entry name" value="Cadherin"/>
    <property type="match status" value="1"/>
</dbReference>
<dbReference type="InterPro" id="IPR002126">
    <property type="entry name" value="Cadherin-like_dom"/>
</dbReference>
<evidence type="ECO:0000256" key="2">
    <source>
        <dbReference type="ARBA" id="ARBA00022989"/>
    </source>
</evidence>
<accession>A0A9D4Q6R9</accession>
<dbReference type="SMART" id="SM00112">
    <property type="entry name" value="CA"/>
    <property type="match status" value="1"/>
</dbReference>
<dbReference type="PRINTS" id="PR00205">
    <property type="entry name" value="CADHERIN"/>
</dbReference>
<dbReference type="InterPro" id="IPR015919">
    <property type="entry name" value="Cadherin-like_sf"/>
</dbReference>
<evidence type="ECO:0000256" key="3">
    <source>
        <dbReference type="PROSITE-ProRule" id="PRU00043"/>
    </source>
</evidence>
<dbReference type="Proteomes" id="UP000821837">
    <property type="component" value="Unassembled WGS sequence"/>
</dbReference>
<keyword evidence="3" id="KW-0106">Calcium</keyword>
<keyword evidence="1" id="KW-0812">Transmembrane</keyword>
<dbReference type="GO" id="GO:0007156">
    <property type="term" value="P:homophilic cell adhesion via plasma membrane adhesion molecules"/>
    <property type="evidence" value="ECO:0007669"/>
    <property type="project" value="InterPro"/>
</dbReference>
<dbReference type="VEuPathDB" id="VectorBase:RSAN_045109"/>
<reference evidence="6" key="2">
    <citation type="submission" date="2021-09" db="EMBL/GenBank/DDBJ databases">
        <authorList>
            <person name="Jia N."/>
            <person name="Wang J."/>
            <person name="Shi W."/>
            <person name="Du L."/>
            <person name="Sun Y."/>
            <person name="Zhan W."/>
            <person name="Jiang J."/>
            <person name="Wang Q."/>
            <person name="Zhang B."/>
            <person name="Ji P."/>
            <person name="Sakyi L.B."/>
            <person name="Cui X."/>
            <person name="Yuan T."/>
            <person name="Jiang B."/>
            <person name="Yang W."/>
            <person name="Lam T.T.-Y."/>
            <person name="Chang Q."/>
            <person name="Ding S."/>
            <person name="Wang X."/>
            <person name="Zhu J."/>
            <person name="Ruan X."/>
            <person name="Zhao L."/>
            <person name="Wei J."/>
            <person name="Que T."/>
            <person name="Du C."/>
            <person name="Cheng J."/>
            <person name="Dai P."/>
            <person name="Han X."/>
            <person name="Huang E."/>
            <person name="Gao Y."/>
            <person name="Liu J."/>
            <person name="Shao H."/>
            <person name="Ye R."/>
            <person name="Li L."/>
            <person name="Wei W."/>
            <person name="Wang X."/>
            <person name="Wang C."/>
            <person name="Huo Q."/>
            <person name="Li W."/>
            <person name="Guo W."/>
            <person name="Chen H."/>
            <person name="Chen S."/>
            <person name="Zhou L."/>
            <person name="Zhou L."/>
            <person name="Ni X."/>
            <person name="Tian J."/>
            <person name="Zhou Y."/>
            <person name="Sheng Y."/>
            <person name="Liu T."/>
            <person name="Pan Y."/>
            <person name="Xia L."/>
            <person name="Li J."/>
            <person name="Zhao F."/>
            <person name="Cao W."/>
        </authorList>
    </citation>
    <scope>NUCLEOTIDE SEQUENCE</scope>
    <source>
        <strain evidence="6">Rsan-2018</strain>
        <tissue evidence="6">Larvae</tissue>
    </source>
</reference>
<sequence length="222" mass="24110">MESAAGEALAAGACGHLGLLLFLNVSLQSTEVVCPSAFECALTEWVAPRTQRRMDFWGVAFCCRSRARVSLMRGVRVMPGNHEKPLWRNVARSIHSSSYAPTMRRLRRVTVTVLDRNDSPPRFQNGPYVLSLSEDTPVGTTVTVLEAHDPDLEGSVRFGIAGQLEDTGGRFEVDPLSGALVLAEPLDRELQAQHQFHVTATDGVQSQEALVTIEASPAIISG</sequence>
<dbReference type="PANTHER" id="PTHR24026">
    <property type="entry name" value="FAT ATYPICAL CADHERIN-RELATED"/>
    <property type="match status" value="1"/>
</dbReference>
<keyword evidence="2" id="KW-1133">Transmembrane helix</keyword>
<dbReference type="PROSITE" id="PS50268">
    <property type="entry name" value="CADHERIN_2"/>
    <property type="match status" value="1"/>
</dbReference>
<reference evidence="6" key="1">
    <citation type="journal article" date="2020" name="Cell">
        <title>Large-Scale Comparative Analyses of Tick Genomes Elucidate Their Genetic Diversity and Vector Capacities.</title>
        <authorList>
            <consortium name="Tick Genome and Microbiome Consortium (TIGMIC)"/>
            <person name="Jia N."/>
            <person name="Wang J."/>
            <person name="Shi W."/>
            <person name="Du L."/>
            <person name="Sun Y."/>
            <person name="Zhan W."/>
            <person name="Jiang J.F."/>
            <person name="Wang Q."/>
            <person name="Zhang B."/>
            <person name="Ji P."/>
            <person name="Bell-Sakyi L."/>
            <person name="Cui X.M."/>
            <person name="Yuan T.T."/>
            <person name="Jiang B.G."/>
            <person name="Yang W.F."/>
            <person name="Lam T.T."/>
            <person name="Chang Q.C."/>
            <person name="Ding S.J."/>
            <person name="Wang X.J."/>
            <person name="Zhu J.G."/>
            <person name="Ruan X.D."/>
            <person name="Zhao L."/>
            <person name="Wei J.T."/>
            <person name="Ye R.Z."/>
            <person name="Que T.C."/>
            <person name="Du C.H."/>
            <person name="Zhou Y.H."/>
            <person name="Cheng J.X."/>
            <person name="Dai P.F."/>
            <person name="Guo W.B."/>
            <person name="Han X.H."/>
            <person name="Huang E.J."/>
            <person name="Li L.F."/>
            <person name="Wei W."/>
            <person name="Gao Y.C."/>
            <person name="Liu J.Z."/>
            <person name="Shao H.Z."/>
            <person name="Wang X."/>
            <person name="Wang C.C."/>
            <person name="Yang T.C."/>
            <person name="Huo Q.B."/>
            <person name="Li W."/>
            <person name="Chen H.Y."/>
            <person name="Chen S.E."/>
            <person name="Zhou L.G."/>
            <person name="Ni X.B."/>
            <person name="Tian J.H."/>
            <person name="Sheng Y."/>
            <person name="Liu T."/>
            <person name="Pan Y.S."/>
            <person name="Xia L.Y."/>
            <person name="Li J."/>
            <person name="Zhao F."/>
            <person name="Cao W.C."/>
        </authorList>
    </citation>
    <scope>NUCLEOTIDE SEQUENCE</scope>
    <source>
        <strain evidence="6">Rsan-2018</strain>
    </source>
</reference>
<dbReference type="SUPFAM" id="SSF49313">
    <property type="entry name" value="Cadherin-like"/>
    <property type="match status" value="1"/>
</dbReference>
<dbReference type="PANTHER" id="PTHR24026:SF126">
    <property type="entry name" value="PROTOCADHERIN FAT 4"/>
    <property type="match status" value="1"/>
</dbReference>
<organism evidence="6 7">
    <name type="scientific">Rhipicephalus sanguineus</name>
    <name type="common">Brown dog tick</name>
    <name type="synonym">Ixodes sanguineus</name>
    <dbReference type="NCBI Taxonomy" id="34632"/>
    <lineage>
        <taxon>Eukaryota</taxon>
        <taxon>Metazoa</taxon>
        <taxon>Ecdysozoa</taxon>
        <taxon>Arthropoda</taxon>
        <taxon>Chelicerata</taxon>
        <taxon>Arachnida</taxon>
        <taxon>Acari</taxon>
        <taxon>Parasitiformes</taxon>
        <taxon>Ixodida</taxon>
        <taxon>Ixodoidea</taxon>
        <taxon>Ixodidae</taxon>
        <taxon>Rhipicephalinae</taxon>
        <taxon>Rhipicephalus</taxon>
        <taxon>Rhipicephalus</taxon>
    </lineage>
</organism>
<comment type="caution">
    <text evidence="6">The sequence shown here is derived from an EMBL/GenBank/DDBJ whole genome shotgun (WGS) entry which is preliminary data.</text>
</comment>
<evidence type="ECO:0000259" key="5">
    <source>
        <dbReference type="PROSITE" id="PS50268"/>
    </source>
</evidence>
<proteinExistence type="predicted"/>
<name>A0A9D4Q6R9_RHISA</name>
<evidence type="ECO:0000256" key="4">
    <source>
        <dbReference type="SAM" id="SignalP"/>
    </source>
</evidence>
<dbReference type="Gene3D" id="2.60.40.60">
    <property type="entry name" value="Cadherins"/>
    <property type="match status" value="1"/>
</dbReference>
<evidence type="ECO:0000313" key="7">
    <source>
        <dbReference type="Proteomes" id="UP000821837"/>
    </source>
</evidence>
<dbReference type="GO" id="GO:0005509">
    <property type="term" value="F:calcium ion binding"/>
    <property type="evidence" value="ECO:0007669"/>
    <property type="project" value="UniProtKB-UniRule"/>
</dbReference>
<feature type="chain" id="PRO_5038550012" description="Cadherin domain-containing protein" evidence="4">
    <location>
        <begin position="30"/>
        <end position="222"/>
    </location>
</feature>
<keyword evidence="4" id="KW-0732">Signal</keyword>
<dbReference type="AlphaFoldDB" id="A0A9D4Q6R9"/>
<evidence type="ECO:0000256" key="1">
    <source>
        <dbReference type="ARBA" id="ARBA00022692"/>
    </source>
</evidence>
<feature type="domain" description="Cadherin" evidence="5">
    <location>
        <begin position="124"/>
        <end position="213"/>
    </location>
</feature>
<protein>
    <recommendedName>
        <fullName evidence="5">Cadherin domain-containing protein</fullName>
    </recommendedName>
</protein>